<organism evidence="1 2">
    <name type="scientific">Planktothrix tepida PCC 9214</name>
    <dbReference type="NCBI Taxonomy" id="671072"/>
    <lineage>
        <taxon>Bacteria</taxon>
        <taxon>Bacillati</taxon>
        <taxon>Cyanobacteriota</taxon>
        <taxon>Cyanophyceae</taxon>
        <taxon>Oscillatoriophycideae</taxon>
        <taxon>Oscillatoriales</taxon>
        <taxon>Microcoleaceae</taxon>
        <taxon>Planktothrix</taxon>
    </lineage>
</organism>
<evidence type="ECO:0000313" key="2">
    <source>
        <dbReference type="Proteomes" id="UP000184315"/>
    </source>
</evidence>
<dbReference type="RefSeq" id="WP_072719927.1">
    <property type="nucleotide sequence ID" value="NZ_LN889802.1"/>
</dbReference>
<dbReference type="OrthoDB" id="467186at2"/>
<sequence length="59" mass="6441">MLTLLLSSVVNGSIFLPEQFENAGIGVYSIVKRPQTSQPFIILSQIQKTGEDDPIVPPN</sequence>
<protein>
    <submittedName>
        <fullName evidence="1">Uncharacterized protein</fullName>
    </submittedName>
</protein>
<name>A0A1J1LLF7_9CYAN</name>
<proteinExistence type="predicted"/>
<dbReference type="AlphaFoldDB" id="A0A1J1LLF7"/>
<evidence type="ECO:0000313" key="1">
    <source>
        <dbReference type="EMBL" id="CUR33311.1"/>
    </source>
</evidence>
<dbReference type="Proteomes" id="UP000184315">
    <property type="component" value="Unassembled WGS sequence"/>
</dbReference>
<accession>A0A1J1LLF7</accession>
<gene>
    <name evidence="1" type="ORF">PL9214500558</name>
</gene>
<dbReference type="EMBL" id="CZDF01000156">
    <property type="protein sequence ID" value="CUR33311.1"/>
    <property type="molecule type" value="Genomic_DNA"/>
</dbReference>
<keyword evidence="2" id="KW-1185">Reference proteome</keyword>
<reference evidence="2" key="1">
    <citation type="submission" date="2015-10" db="EMBL/GenBank/DDBJ databases">
        <authorList>
            <person name="Regsiter A."/>
            <person name="william w."/>
        </authorList>
    </citation>
    <scope>NUCLEOTIDE SEQUENCE [LARGE SCALE GENOMIC DNA]</scope>
</reference>